<proteinExistence type="predicted"/>
<organism evidence="1 2">
    <name type="scientific">Variovorax dokdonensis</name>
    <dbReference type="NCBI Taxonomy" id="344883"/>
    <lineage>
        <taxon>Bacteria</taxon>
        <taxon>Pseudomonadati</taxon>
        <taxon>Pseudomonadota</taxon>
        <taxon>Betaproteobacteria</taxon>
        <taxon>Burkholderiales</taxon>
        <taxon>Comamonadaceae</taxon>
        <taxon>Variovorax</taxon>
    </lineage>
</organism>
<sequence length="432" mass="48625">MADPSPDVRDFFFRIDVDPGETYPQSNGSSPSSVYFAQYVTFQGASGGYLGLQRSGGTKRAIVSLWQDNVPANAPYFNAVSGAIPAINCYEFGKCSSIQGTYDWKVGHEYRFRFERSPTKPTGWWQIILTDLTTSRADILGELQTPPSWGGLTQSNGLFLEYFWGPYQCDTLRHSLTTYMPPQGNYGKTTAIKSASGESYHNDNPMPCTPALVTSNMTQADIDSRSYLDGKNNVIGVGNGYRGIQPWPNSSNKTVKGLMYAANPKGDTPELYRALKTGAAGSFPAIGQTNADWQYIGRGYPVINDLYHSGRRLYTWEERHAAGVVIGDIFVYDNPYNGDVEYFRKASNSPWYFPIDKTSNGDWTYLGRHSKKDEPRKSESLRAWGTNNRFGKPGDLFNAGNMVFRLKTANQYWYFPTTPVDNEWWQFVDYMR</sequence>
<dbReference type="Gene3D" id="3.30.160.280">
    <property type="match status" value="3"/>
</dbReference>
<comment type="caution">
    <text evidence="1">The sequence shown here is derived from an EMBL/GenBank/DDBJ whole genome shotgun (WGS) entry which is preliminary data.</text>
</comment>
<keyword evidence="2" id="KW-1185">Reference proteome</keyword>
<dbReference type="InterPro" id="IPR021862">
    <property type="entry name" value="DUF3472"/>
</dbReference>
<dbReference type="RefSeq" id="WP_286660052.1">
    <property type="nucleotide sequence ID" value="NZ_JASZYV010000002.1"/>
</dbReference>
<evidence type="ECO:0008006" key="3">
    <source>
        <dbReference type="Google" id="ProtNLM"/>
    </source>
</evidence>
<accession>A0ABT7NAJ2</accession>
<reference evidence="1" key="1">
    <citation type="submission" date="2023-06" db="EMBL/GenBank/DDBJ databases">
        <authorList>
            <person name="Jiang Y."/>
            <person name="Liu Q."/>
        </authorList>
    </citation>
    <scope>NUCLEOTIDE SEQUENCE</scope>
    <source>
        <strain evidence="1">CGMCC 1.12089</strain>
    </source>
</reference>
<name>A0ABT7NAJ2_9BURK</name>
<evidence type="ECO:0000313" key="2">
    <source>
        <dbReference type="Proteomes" id="UP001174908"/>
    </source>
</evidence>
<evidence type="ECO:0000313" key="1">
    <source>
        <dbReference type="EMBL" id="MDM0044943.1"/>
    </source>
</evidence>
<dbReference type="EMBL" id="JASZYV010000002">
    <property type="protein sequence ID" value="MDM0044943.1"/>
    <property type="molecule type" value="Genomic_DNA"/>
</dbReference>
<gene>
    <name evidence="1" type="ORF">QTH91_10640</name>
</gene>
<protein>
    <recommendedName>
        <fullName evidence="3">DUF3472 domain-containing protein</fullName>
    </recommendedName>
</protein>
<dbReference type="Pfam" id="PF11958">
    <property type="entry name" value="DUF3472"/>
    <property type="match status" value="1"/>
</dbReference>
<dbReference type="Proteomes" id="UP001174908">
    <property type="component" value="Unassembled WGS sequence"/>
</dbReference>